<evidence type="ECO:0000313" key="2">
    <source>
        <dbReference type="Proteomes" id="UP000831390"/>
    </source>
</evidence>
<dbReference type="InterPro" id="IPR052159">
    <property type="entry name" value="Competence_DNA_uptake"/>
</dbReference>
<dbReference type="InterPro" id="IPR036866">
    <property type="entry name" value="RibonucZ/Hydroxyglut_hydro"/>
</dbReference>
<gene>
    <name evidence="1" type="ORF">MTP16_04820</name>
</gene>
<evidence type="ECO:0008006" key="3">
    <source>
        <dbReference type="Google" id="ProtNLM"/>
    </source>
</evidence>
<proteinExistence type="predicted"/>
<dbReference type="PANTHER" id="PTHR30619">
    <property type="entry name" value="DNA INTERNALIZATION/COMPETENCE PROTEIN COMEC/REC2"/>
    <property type="match status" value="1"/>
</dbReference>
<protein>
    <recommendedName>
        <fullName evidence="3">Metallo-beta-lactamase domain-containing protein</fullName>
    </recommendedName>
</protein>
<sequence>MPALNGDGNLYLTFADMGQGDCTMVSLPNGKTLMVDCGTSRWDTKRNAGAEQSKEEHRNEILDLRQAVVNMLFEPRFMHANNRLDALVLTHPDKDHCSELQNSLMVKSPAIGAVYFSFNDLTKYAQGGAGKWLRVKANVANYYNITLNLTARTINNVAIPEEPATLPAAPNRPTNVRSRSAGTRGFVRILDGTKAGGKNCEVFILASNVVPYPGVQDNSTDRNRGSIVTLIVFGSKRIMLCGDATFNTEKFLKDTYGANIANLELLQLPHHSSMTSSSWADSPDDNINAIDFVGHVKPRRIIITASIDSGERLQLPRYEVIKRYMKAPNQLLAADRAVHAYLAQVTTYVPKGSGGKRTRDDTESEPYYYKRRLLVDIVSTGTLGAVDYAITDAEA</sequence>
<accession>A0ABY4BEA7</accession>
<dbReference type="Proteomes" id="UP000831390">
    <property type="component" value="Chromosome"/>
</dbReference>
<name>A0ABY4BEA7_9BACT</name>
<reference evidence="1 2" key="1">
    <citation type="submission" date="2022-03" db="EMBL/GenBank/DDBJ databases">
        <title>Hymenobactersp. isolated from the air.</title>
        <authorList>
            <person name="Won M."/>
            <person name="Kwon S.-W."/>
        </authorList>
    </citation>
    <scope>NUCLEOTIDE SEQUENCE [LARGE SCALE GENOMIC DNA]</scope>
    <source>
        <strain evidence="1 2">KACC 22596</strain>
    </source>
</reference>
<dbReference type="RefSeq" id="WP_243516387.1">
    <property type="nucleotide sequence ID" value="NZ_CP094534.1"/>
</dbReference>
<dbReference type="Gene3D" id="3.60.15.10">
    <property type="entry name" value="Ribonuclease Z/Hydroxyacylglutathione hydrolase-like"/>
    <property type="match status" value="1"/>
</dbReference>
<dbReference type="SUPFAM" id="SSF56281">
    <property type="entry name" value="Metallo-hydrolase/oxidoreductase"/>
    <property type="match status" value="1"/>
</dbReference>
<keyword evidence="2" id="KW-1185">Reference proteome</keyword>
<evidence type="ECO:0000313" key="1">
    <source>
        <dbReference type="EMBL" id="UOE34975.1"/>
    </source>
</evidence>
<dbReference type="PANTHER" id="PTHR30619:SF1">
    <property type="entry name" value="RECOMBINATION PROTEIN 2"/>
    <property type="match status" value="1"/>
</dbReference>
<organism evidence="1 2">
    <name type="scientific">Hymenobacter monticola</name>
    <dbReference type="NCBI Taxonomy" id="1705399"/>
    <lineage>
        <taxon>Bacteria</taxon>
        <taxon>Pseudomonadati</taxon>
        <taxon>Bacteroidota</taxon>
        <taxon>Cytophagia</taxon>
        <taxon>Cytophagales</taxon>
        <taxon>Hymenobacteraceae</taxon>
        <taxon>Hymenobacter</taxon>
    </lineage>
</organism>
<dbReference type="EMBL" id="CP094534">
    <property type="protein sequence ID" value="UOE34975.1"/>
    <property type="molecule type" value="Genomic_DNA"/>
</dbReference>